<dbReference type="NCBIfam" id="TIGR00731">
    <property type="entry name" value="bL25_bact_ctc"/>
    <property type="match status" value="1"/>
</dbReference>
<comment type="similarity">
    <text evidence="5">Belongs to the bacterial ribosomal protein bL25 family. CTC subfamily.</text>
</comment>
<evidence type="ECO:0000259" key="7">
    <source>
        <dbReference type="Pfam" id="PF14693"/>
    </source>
</evidence>
<dbReference type="Gene3D" id="2.40.240.10">
    <property type="entry name" value="Ribosomal Protein L25, Chain P"/>
    <property type="match status" value="1"/>
</dbReference>
<dbReference type="Pfam" id="PF14693">
    <property type="entry name" value="Ribosomal_TL5_C"/>
    <property type="match status" value="1"/>
</dbReference>
<dbReference type="HAMAP" id="MF_01334">
    <property type="entry name" value="Ribosomal_bL25_CTC"/>
    <property type="match status" value="1"/>
</dbReference>
<evidence type="ECO:0000259" key="6">
    <source>
        <dbReference type="Pfam" id="PF01386"/>
    </source>
</evidence>
<evidence type="ECO:0000313" key="9">
    <source>
        <dbReference type="EMBL" id="ORI07331.1"/>
    </source>
</evidence>
<dbReference type="GO" id="GO:0022625">
    <property type="term" value="C:cytosolic large ribosomal subunit"/>
    <property type="evidence" value="ECO:0007669"/>
    <property type="project" value="TreeGrafter"/>
</dbReference>
<dbReference type="GO" id="GO:0003735">
    <property type="term" value="F:structural constituent of ribosome"/>
    <property type="evidence" value="ECO:0007669"/>
    <property type="project" value="InterPro"/>
</dbReference>
<evidence type="ECO:0000313" key="10">
    <source>
        <dbReference type="Proteomes" id="UP000066049"/>
    </source>
</evidence>
<feature type="domain" description="Large ribosomal subunit protein bL25 L25" evidence="6">
    <location>
        <begin position="2"/>
        <end position="87"/>
    </location>
</feature>
<evidence type="ECO:0000256" key="5">
    <source>
        <dbReference type="HAMAP-Rule" id="MF_01334"/>
    </source>
</evidence>
<accession>A0A0M5MF42</accession>
<organism evidence="8 10">
    <name type="scientific">Campylobacter concisus</name>
    <dbReference type="NCBI Taxonomy" id="199"/>
    <lineage>
        <taxon>Bacteria</taxon>
        <taxon>Pseudomonadati</taxon>
        <taxon>Campylobacterota</taxon>
        <taxon>Epsilonproteobacteria</taxon>
        <taxon>Campylobacterales</taxon>
        <taxon>Campylobacteraceae</taxon>
        <taxon>Campylobacter</taxon>
    </lineage>
</organism>
<dbReference type="AlphaFoldDB" id="A0A0M5MF42"/>
<dbReference type="SUPFAM" id="SSF50715">
    <property type="entry name" value="Ribosomal protein L25-like"/>
    <property type="match status" value="1"/>
</dbReference>
<dbReference type="PATRIC" id="fig|199.248.peg.1488"/>
<dbReference type="InterPro" id="IPR020056">
    <property type="entry name" value="Rbsml_bL25/Gln-tRNA_synth_N"/>
</dbReference>
<evidence type="ECO:0000313" key="8">
    <source>
        <dbReference type="EMBL" id="ALF48093.1"/>
    </source>
</evidence>
<proteinExistence type="inferred from homology"/>
<dbReference type="CDD" id="cd00495">
    <property type="entry name" value="Ribosomal_L25_TL5_CTC"/>
    <property type="match status" value="1"/>
</dbReference>
<dbReference type="InterPro" id="IPR037121">
    <property type="entry name" value="Ribosomal_bL25_C"/>
</dbReference>
<evidence type="ECO:0000256" key="3">
    <source>
        <dbReference type="ARBA" id="ARBA00022980"/>
    </source>
</evidence>
<dbReference type="EMBL" id="CP012541">
    <property type="protein sequence ID" value="ALF48093.1"/>
    <property type="molecule type" value="Genomic_DNA"/>
</dbReference>
<reference evidence="9 11" key="3">
    <citation type="journal article" date="2017" name="Gene Rep">
        <title>The ribosomal RNA operon (rrn) of Campylobacter concisus supports molecular typing to genomospecies level.</title>
        <authorList>
            <person name="Huq M."/>
            <person name="Van T.T.H."/>
            <person name="Gurtler V."/>
            <person name="Elshagmani E."/>
            <person name="Allemailem K.S."/>
            <person name="Smooker P.M."/>
            <person name="Istivan T.S."/>
        </authorList>
    </citation>
    <scope>NUCLEOTIDE SEQUENCE [LARGE SCALE GENOMIC DNA]</scope>
    <source>
        <strain evidence="9 11">RCH 26</strain>
    </source>
</reference>
<dbReference type="GO" id="GO:0008097">
    <property type="term" value="F:5S rRNA binding"/>
    <property type="evidence" value="ECO:0007669"/>
    <property type="project" value="InterPro"/>
</dbReference>
<dbReference type="Gene3D" id="2.170.120.20">
    <property type="entry name" value="Ribosomal protein L25, beta domain"/>
    <property type="match status" value="1"/>
</dbReference>
<evidence type="ECO:0000313" key="11">
    <source>
        <dbReference type="Proteomes" id="UP000192671"/>
    </source>
</evidence>
<comment type="subunit">
    <text evidence="5">Part of the 50S ribosomal subunit; part of the 5S rRNA/L5/L18/L25 subcomplex. Contacts the 5S rRNA. Binds to the 5S rRNA independently of L5 and L18.</text>
</comment>
<evidence type="ECO:0000256" key="2">
    <source>
        <dbReference type="ARBA" id="ARBA00022884"/>
    </source>
</evidence>
<dbReference type="Proteomes" id="UP000066049">
    <property type="component" value="Chromosome"/>
</dbReference>
<dbReference type="Proteomes" id="UP000192671">
    <property type="component" value="Unassembled WGS sequence"/>
</dbReference>
<sequence>MLEGIVRESIGKKSAKALRRDGYLIANIYGKGLENIAAAFKVNDFIKEARKKESLAFDVKVGGKVYNVVIVDYQRDVVTSDLKHVDLKVALPGVLSKYMIPVKPVGTPIGLKNKGVLIQSKRRLCVKCTAENLPNSFDVDVSKLDIDDTILVRDITAPKGVTIVDADRVAVLGVIKAK</sequence>
<feature type="domain" description="Large ribosomal subunit protein bL25 beta" evidence="7">
    <location>
        <begin position="98"/>
        <end position="176"/>
    </location>
</feature>
<keyword evidence="3 5" id="KW-0689">Ribosomal protein</keyword>
<dbReference type="InterPro" id="IPR001021">
    <property type="entry name" value="Ribosomal_bL25_long"/>
</dbReference>
<dbReference type="InterPro" id="IPR020057">
    <property type="entry name" value="Ribosomal_bL25_b-dom"/>
</dbReference>
<dbReference type="GeneID" id="28663120"/>
<protein>
    <recommendedName>
        <fullName evidence="5">Large ribosomal subunit protein bL25</fullName>
    </recommendedName>
    <alternativeName>
        <fullName evidence="5">General stress protein CTC</fullName>
    </alternativeName>
</protein>
<dbReference type="InterPro" id="IPR029751">
    <property type="entry name" value="Ribosomal_L25_dom"/>
</dbReference>
<evidence type="ECO:0000256" key="4">
    <source>
        <dbReference type="ARBA" id="ARBA00023274"/>
    </source>
</evidence>
<dbReference type="InterPro" id="IPR020930">
    <property type="entry name" value="Ribosomal_uL5_bac-type"/>
</dbReference>
<name>A0A0M5MF42_9BACT</name>
<dbReference type="Pfam" id="PF01386">
    <property type="entry name" value="Ribosomal_L25p"/>
    <property type="match status" value="1"/>
</dbReference>
<dbReference type="EMBL" id="LVWL01000020">
    <property type="protein sequence ID" value="ORI07331.1"/>
    <property type="molecule type" value="Genomic_DNA"/>
</dbReference>
<comment type="function">
    <text evidence="5">This is one of the proteins that binds to the 5S RNA in the ribosome where it forms part of the central protuberance.</text>
</comment>
<dbReference type="NCBIfam" id="NF004129">
    <property type="entry name" value="PRK05618.1-4"/>
    <property type="match status" value="1"/>
</dbReference>
<keyword evidence="4 5" id="KW-0687">Ribonucleoprotein</keyword>
<dbReference type="KEGG" id="ccoc:CCON33237_1441"/>
<reference evidence="8" key="2">
    <citation type="submission" date="2016-07" db="EMBL/GenBank/DDBJ databases">
        <title>Comparative genomics of the Campylobacter concisus group.</title>
        <authorList>
            <person name="Miller W.G."/>
            <person name="Yee E."/>
            <person name="Chapman M.H."/>
            <person name="Huynh S."/>
            <person name="Bono J.L."/>
            <person name="On S.L.W."/>
            <person name="StLeger J."/>
            <person name="Foster G."/>
            <person name="Parker C.T."/>
        </authorList>
    </citation>
    <scope>NUCLEOTIDE SEQUENCE</scope>
    <source>
        <strain evidence="8">ATCC 33237</strain>
    </source>
</reference>
<reference evidence="10" key="1">
    <citation type="submission" date="2015-08" db="EMBL/GenBank/DDBJ databases">
        <title>Comparative genomics of the Campylobacter concisus group.</title>
        <authorList>
            <person name="Miller W.G."/>
            <person name="Yee E."/>
            <person name="Chapman M.H."/>
            <person name="Huynh S."/>
            <person name="Bono J.L."/>
            <person name="On S.L.W."/>
            <person name="St Leger J."/>
            <person name="Foster G."/>
            <person name="Parker C.T."/>
        </authorList>
    </citation>
    <scope>NUCLEOTIDE SEQUENCE [LARGE SCALE GENOMIC DNA]</scope>
    <source>
        <strain evidence="10">ATCC 33237</strain>
    </source>
</reference>
<keyword evidence="2 5" id="KW-0694">RNA-binding</keyword>
<dbReference type="RefSeq" id="WP_054197028.1">
    <property type="nucleotide sequence ID" value="NZ_CABMKQ010000016.1"/>
</dbReference>
<gene>
    <name evidence="5 8" type="primary">rplY</name>
    <name evidence="5" type="synonym">ctc</name>
    <name evidence="9" type="ORF">A3835_07095</name>
    <name evidence="8" type="ORF">CCON33237_1441</name>
</gene>
<dbReference type="GO" id="GO:0006412">
    <property type="term" value="P:translation"/>
    <property type="evidence" value="ECO:0007669"/>
    <property type="project" value="UniProtKB-UniRule"/>
</dbReference>
<dbReference type="PANTHER" id="PTHR33284:SF1">
    <property type="entry name" value="RIBOSOMAL PROTEIN L25_GLN-TRNA SYNTHETASE, ANTI-CODON-BINDING DOMAIN-CONTAINING PROTEIN"/>
    <property type="match status" value="1"/>
</dbReference>
<dbReference type="PANTHER" id="PTHR33284">
    <property type="entry name" value="RIBOSOMAL PROTEIN L25/GLN-TRNA SYNTHETASE, ANTI-CODON-BINDING DOMAIN-CONTAINING PROTEIN"/>
    <property type="match status" value="1"/>
</dbReference>
<dbReference type="InterPro" id="IPR011035">
    <property type="entry name" value="Ribosomal_bL25/Gln-tRNA_synth"/>
</dbReference>
<evidence type="ECO:0000256" key="1">
    <source>
        <dbReference type="ARBA" id="ARBA00022730"/>
    </source>
</evidence>
<keyword evidence="1 5" id="KW-0699">rRNA-binding</keyword>